<evidence type="ECO:0000256" key="13">
    <source>
        <dbReference type="RuleBase" id="RU000473"/>
    </source>
</evidence>
<proteinExistence type="inferred from homology"/>
<sequence>MNSNFFICYSYLIFLFLFLMVFMSVAFFTLLERKVLGYIQLRKGPNKFFLKGALQPMGDGLKLFFKEVNYPSNMNFFIFMISPMLGLLISIFFWFIYPYIGMNYIMGFGLIYMFCCSSLMVYIFLMVSWSSNSNYSVLGMIRFISQMISYEVSMMIIIMNLMFLINSFNLNDFYIYQMNSKFFFFLFLIFILLLISFMAEMNRSPFDFSEGESELVSGFNIEFSSMSFIFIFMSEYMSIMFMGMLLCEMFFGLMMNKFYLNIFILIFMFMVIWLRGFLPRFRYDKLMYLIWKLILPLSLFLFMFNFSMKLFNLYH</sequence>
<keyword evidence="5" id="KW-0813">Transport</keyword>
<dbReference type="OrthoDB" id="6765993at2759"/>
<dbReference type="PANTHER" id="PTHR11432">
    <property type="entry name" value="NADH DEHYDROGENASE SUBUNIT 1"/>
    <property type="match status" value="1"/>
</dbReference>
<dbReference type="HAMAP" id="MF_01350">
    <property type="entry name" value="NDH1_NuoH"/>
    <property type="match status" value="1"/>
</dbReference>
<dbReference type="InterPro" id="IPR018086">
    <property type="entry name" value="NADH_UbQ_OxRdtase_su1_CS"/>
</dbReference>
<protein>
    <recommendedName>
        <fullName evidence="4 13">NADH-ubiquinone oxidoreductase chain 1</fullName>
        <ecNumber evidence="13">7.1.1.2</ecNumber>
    </recommendedName>
</protein>
<dbReference type="GO" id="GO:0005743">
    <property type="term" value="C:mitochondrial inner membrane"/>
    <property type="evidence" value="ECO:0007669"/>
    <property type="project" value="UniProtKB-SubCell"/>
</dbReference>
<comment type="function">
    <text evidence="1">Core subunit of the mitochondrial membrane respiratory chain NADH dehydrogenase (Complex I) that is believed to belong to the minimal assembly required for catalysis. Complex I functions in the transfer of electrons from NADH to the respiratory chain. The immediate electron acceptor for the enzyme is believed to be ubiquinone.</text>
</comment>
<evidence type="ECO:0000256" key="2">
    <source>
        <dbReference type="ARBA" id="ARBA00004448"/>
    </source>
</evidence>
<dbReference type="GO" id="GO:0003954">
    <property type="term" value="F:NADH dehydrogenase activity"/>
    <property type="evidence" value="ECO:0007669"/>
    <property type="project" value="TreeGrafter"/>
</dbReference>
<evidence type="ECO:0000256" key="3">
    <source>
        <dbReference type="ARBA" id="ARBA00010535"/>
    </source>
</evidence>
<comment type="similarity">
    <text evidence="3 12">Belongs to the complex I subunit 1 family.</text>
</comment>
<dbReference type="Pfam" id="PF00146">
    <property type="entry name" value="NADHdh"/>
    <property type="match status" value="1"/>
</dbReference>
<keyword evidence="10 13" id="KW-0496">Mitochondrion</keyword>
<keyword evidence="11 14" id="KW-0472">Membrane</keyword>
<feature type="transmembrane region" description="Helical" evidence="14">
    <location>
        <begin position="258"/>
        <end position="276"/>
    </location>
</feature>
<name>Q68RK6_DIUNO</name>
<feature type="transmembrane region" description="Helical" evidence="14">
    <location>
        <begin position="104"/>
        <end position="127"/>
    </location>
</feature>
<organism evidence="15">
    <name type="scientific">Diuraphis noxia</name>
    <name type="common">Russian wheat aphid</name>
    <dbReference type="NCBI Taxonomy" id="143948"/>
    <lineage>
        <taxon>Eukaryota</taxon>
        <taxon>Metazoa</taxon>
        <taxon>Ecdysozoa</taxon>
        <taxon>Arthropoda</taxon>
        <taxon>Hexapoda</taxon>
        <taxon>Insecta</taxon>
        <taxon>Pterygota</taxon>
        <taxon>Neoptera</taxon>
        <taxon>Paraneoptera</taxon>
        <taxon>Hemiptera</taxon>
        <taxon>Sternorrhyncha</taxon>
        <taxon>Aphidomorpha</taxon>
        <taxon>Aphidoidea</taxon>
        <taxon>Aphididae</taxon>
        <taxon>Macrosiphini</taxon>
        <taxon>Diuraphis</taxon>
    </lineage>
</organism>
<keyword evidence="8 14" id="KW-1133">Transmembrane helix</keyword>
<evidence type="ECO:0000256" key="10">
    <source>
        <dbReference type="ARBA" id="ARBA00023128"/>
    </source>
</evidence>
<feature type="transmembrane region" description="Helical" evidence="14">
    <location>
        <begin position="223"/>
        <end position="246"/>
    </location>
</feature>
<evidence type="ECO:0000256" key="6">
    <source>
        <dbReference type="ARBA" id="ARBA00022692"/>
    </source>
</evidence>
<evidence type="ECO:0000256" key="8">
    <source>
        <dbReference type="ARBA" id="ARBA00022989"/>
    </source>
</evidence>
<evidence type="ECO:0000256" key="1">
    <source>
        <dbReference type="ARBA" id="ARBA00003257"/>
    </source>
</evidence>
<feature type="transmembrane region" description="Helical" evidence="14">
    <location>
        <begin position="182"/>
        <end position="199"/>
    </location>
</feature>
<keyword evidence="6 12" id="KW-0812">Transmembrane</keyword>
<dbReference type="GO" id="GO:0009060">
    <property type="term" value="P:aerobic respiration"/>
    <property type="evidence" value="ECO:0007669"/>
    <property type="project" value="TreeGrafter"/>
</dbReference>
<evidence type="ECO:0000256" key="4">
    <source>
        <dbReference type="ARBA" id="ARBA00021009"/>
    </source>
</evidence>
<evidence type="ECO:0000313" key="15">
    <source>
        <dbReference type="EMBL" id="AAT99382.1"/>
    </source>
</evidence>
<feature type="transmembrane region" description="Helical" evidence="14">
    <location>
        <begin position="12"/>
        <end position="31"/>
    </location>
</feature>
<keyword evidence="9 13" id="KW-0830">Ubiquinone</keyword>
<comment type="subcellular location">
    <subcellularLocation>
        <location evidence="2 12">Mitochondrion inner membrane</location>
        <topology evidence="2 12">Multi-pass membrane protein</topology>
    </subcellularLocation>
</comment>
<feature type="transmembrane region" description="Helical" evidence="14">
    <location>
        <begin position="147"/>
        <end position="170"/>
    </location>
</feature>
<feature type="transmembrane region" description="Helical" evidence="14">
    <location>
        <begin position="76"/>
        <end position="97"/>
    </location>
</feature>
<evidence type="ECO:0000256" key="9">
    <source>
        <dbReference type="ARBA" id="ARBA00023075"/>
    </source>
</evidence>
<dbReference type="EMBL" id="AY601892">
    <property type="protein sequence ID" value="AAT99382.1"/>
    <property type="molecule type" value="Genomic_DNA"/>
</dbReference>
<comment type="catalytic activity">
    <reaction evidence="13">
        <text>a ubiquinone + NADH + 5 H(+)(in) = a ubiquinol + NAD(+) + 4 H(+)(out)</text>
        <dbReference type="Rhea" id="RHEA:29091"/>
        <dbReference type="Rhea" id="RHEA-COMP:9565"/>
        <dbReference type="Rhea" id="RHEA-COMP:9566"/>
        <dbReference type="ChEBI" id="CHEBI:15378"/>
        <dbReference type="ChEBI" id="CHEBI:16389"/>
        <dbReference type="ChEBI" id="CHEBI:17976"/>
        <dbReference type="ChEBI" id="CHEBI:57540"/>
        <dbReference type="ChEBI" id="CHEBI:57945"/>
        <dbReference type="EC" id="7.1.1.2"/>
    </reaction>
</comment>
<evidence type="ECO:0000256" key="12">
    <source>
        <dbReference type="RuleBase" id="RU000471"/>
    </source>
</evidence>
<reference evidence="15" key="1">
    <citation type="journal article" date="2004" name="BMC Evol. Biol.">
        <title>Organization of the mitochondrial genomes of whiteflies, aphids, and psyllids (Hemiptera, Sternorrhyncha).</title>
        <authorList>
            <person name="Thao M.L."/>
            <person name="Baumann L."/>
            <person name="Baumann P."/>
        </authorList>
    </citation>
    <scope>NUCLEOTIDE SEQUENCE</scope>
</reference>
<geneLocation type="mitochondrion" evidence="15"/>
<evidence type="ECO:0000256" key="11">
    <source>
        <dbReference type="ARBA" id="ARBA00023136"/>
    </source>
</evidence>
<dbReference type="InterPro" id="IPR001694">
    <property type="entry name" value="NADH_UbQ_OxRdtase_su1/FPO"/>
</dbReference>
<evidence type="ECO:0000256" key="14">
    <source>
        <dbReference type="SAM" id="Phobius"/>
    </source>
</evidence>
<dbReference type="AlphaFoldDB" id="Q68RK6"/>
<gene>
    <name evidence="15" type="primary">nd1</name>
</gene>
<evidence type="ECO:0000256" key="5">
    <source>
        <dbReference type="ARBA" id="ARBA00022448"/>
    </source>
</evidence>
<dbReference type="GO" id="GO:0008137">
    <property type="term" value="F:NADH dehydrogenase (ubiquinone) activity"/>
    <property type="evidence" value="ECO:0007669"/>
    <property type="project" value="UniProtKB-EC"/>
</dbReference>
<dbReference type="PROSITE" id="PS00667">
    <property type="entry name" value="COMPLEX1_ND1_1"/>
    <property type="match status" value="1"/>
</dbReference>
<keyword evidence="7" id="KW-0999">Mitochondrion inner membrane</keyword>
<accession>Q68RK6</accession>
<dbReference type="EC" id="7.1.1.2" evidence="13"/>
<evidence type="ECO:0000256" key="7">
    <source>
        <dbReference type="ARBA" id="ARBA00022792"/>
    </source>
</evidence>
<feature type="transmembrane region" description="Helical" evidence="14">
    <location>
        <begin position="288"/>
        <end position="306"/>
    </location>
</feature>
<dbReference type="PROSITE" id="PS00668">
    <property type="entry name" value="COMPLEX1_ND1_2"/>
    <property type="match status" value="1"/>
</dbReference>
<keyword evidence="12" id="KW-0520">NAD</keyword>
<dbReference type="PANTHER" id="PTHR11432:SF3">
    <property type="entry name" value="NADH-UBIQUINONE OXIDOREDUCTASE CHAIN 1"/>
    <property type="match status" value="1"/>
</dbReference>